<dbReference type="RefSeq" id="WP_073497158.1">
    <property type="nucleotide sequence ID" value="NZ_MPOH02000001.1"/>
</dbReference>
<evidence type="ECO:0000313" key="2">
    <source>
        <dbReference type="EMBL" id="OQD57865.1"/>
    </source>
</evidence>
<dbReference type="OrthoDB" id="9770625at2"/>
<gene>
    <name evidence="2" type="ORF">BM536_000145</name>
</gene>
<dbReference type="SUPFAM" id="SSF53850">
    <property type="entry name" value="Periplasmic binding protein-like II"/>
    <property type="match status" value="1"/>
</dbReference>
<feature type="chain" id="PRO_5039707506" evidence="1">
    <location>
        <begin position="23"/>
        <end position="533"/>
    </location>
</feature>
<name>A0A1V6MZR4_9ACTN</name>
<dbReference type="Proteomes" id="UP000184286">
    <property type="component" value="Unassembled WGS sequence"/>
</dbReference>
<dbReference type="Gene3D" id="3.40.190.10">
    <property type="entry name" value="Periplasmic binding protein-like II"/>
    <property type="match status" value="2"/>
</dbReference>
<proteinExistence type="predicted"/>
<dbReference type="InterPro" id="IPR050490">
    <property type="entry name" value="Bact_solute-bd_prot1"/>
</dbReference>
<evidence type="ECO:0000313" key="3">
    <source>
        <dbReference type="Proteomes" id="UP000184286"/>
    </source>
</evidence>
<dbReference type="PANTHER" id="PTHR43649">
    <property type="entry name" value="ARABINOSE-BINDING PROTEIN-RELATED"/>
    <property type="match status" value="1"/>
</dbReference>
<dbReference type="PANTHER" id="PTHR43649:SF12">
    <property type="entry name" value="DIACETYLCHITOBIOSE BINDING PROTEIN DASA"/>
    <property type="match status" value="1"/>
</dbReference>
<dbReference type="AlphaFoldDB" id="A0A1V6MZR4"/>
<dbReference type="InterPro" id="IPR006059">
    <property type="entry name" value="SBP"/>
</dbReference>
<organism evidence="2 3">
    <name type="scientific">Streptomyces phaeoluteigriseus</name>
    <dbReference type="NCBI Taxonomy" id="114686"/>
    <lineage>
        <taxon>Bacteria</taxon>
        <taxon>Bacillati</taxon>
        <taxon>Actinomycetota</taxon>
        <taxon>Actinomycetes</taxon>
        <taxon>Kitasatosporales</taxon>
        <taxon>Streptomycetaceae</taxon>
        <taxon>Streptomyces</taxon>
        <taxon>Streptomyces aurantiacus group</taxon>
    </lineage>
</organism>
<sequence length="533" mass="58822">MRSRPYRALVAVAAVAALTATACTAQSEAQHKPKDKAGLFKPGSEISYKKYGKDYPATKVKDVPGPCSYDSISRKDYSGQTLKIISHAVPVIGEPTQLHAKQFEDITGGKVEVVNVPFGELHQKILTPLQAGQPAYDVMFYPSLWIGDIAPYLAPVPKTYLDSPGMKDVTPAYMDVATWNGKVVQYPVDGDRHYLKVRTDVLEDPERQAQYRKATGKDLQVPRTWAEYQEMAEFFGGEDLDGDGKANYGSAEVTKRDDLTFSAFISRAAPYVKNPDVKGGVFFDVKTMTPLINTPGFVRALDDMVKAKSTWAPGGANFGLGDEIFSFGGGQTLMSYSWDDAFIQAQQPESRIRNKVQAAPLPGSAEVYNRTTKSWDRKANQAPYFTWGWTSAVAKASRHQQMAFDYLCFFSNEANAALDLTIGRFGVNPYRYAHFDPAFWEQQGWEKDVAESYVRTLAGMEKSTNRVFDLRVPGVNQYMSALANGVAAALAGQSSPQQALDGVAEEWSKITDQIGKDKVQSAYRDVVALEDNS</sequence>
<reference evidence="3" key="1">
    <citation type="submission" date="2016-11" db="EMBL/GenBank/DDBJ databases">
        <authorList>
            <person name="Schniete J.K."/>
            <person name="Salih T."/>
            <person name="Algora Gallardo L."/>
            <person name="Martinez Fernandez S."/>
            <person name="Herron P.R."/>
        </authorList>
    </citation>
    <scope>NUCLEOTIDE SEQUENCE [LARGE SCALE GENOMIC DNA]</scope>
    <source>
        <strain evidence="3">DSM 41896</strain>
    </source>
</reference>
<comment type="caution">
    <text evidence="2">The sequence shown here is derived from an EMBL/GenBank/DDBJ whole genome shotgun (WGS) entry which is preliminary data.</text>
</comment>
<reference evidence="2 3" key="2">
    <citation type="submission" date="2017-02" db="EMBL/GenBank/DDBJ databases">
        <title>Draft genome sequence of Streptomyces phaeoluteigriseus type strain DSM41896.</title>
        <authorList>
            <person name="Salih T.S."/>
            <person name="Algora Gallardo L."/>
            <person name="Melo Santos T."/>
            <person name="Filgueira Martinez S."/>
            <person name="Herron P.R."/>
        </authorList>
    </citation>
    <scope>NUCLEOTIDE SEQUENCE [LARGE SCALE GENOMIC DNA]</scope>
    <source>
        <strain evidence="2 3">DSM 41896</strain>
    </source>
</reference>
<dbReference type="EMBL" id="MPOH02000001">
    <property type="protein sequence ID" value="OQD57865.1"/>
    <property type="molecule type" value="Genomic_DNA"/>
</dbReference>
<evidence type="ECO:0000256" key="1">
    <source>
        <dbReference type="SAM" id="SignalP"/>
    </source>
</evidence>
<dbReference type="STRING" id="114686.BM536_000145"/>
<dbReference type="PROSITE" id="PS51257">
    <property type="entry name" value="PROKAR_LIPOPROTEIN"/>
    <property type="match status" value="1"/>
</dbReference>
<protein>
    <submittedName>
        <fullName evidence="2">ABC transporter substrate-binding protein</fullName>
    </submittedName>
</protein>
<keyword evidence="1" id="KW-0732">Signal</keyword>
<feature type="signal peptide" evidence="1">
    <location>
        <begin position="1"/>
        <end position="22"/>
    </location>
</feature>
<accession>A0A1V6MZR4</accession>
<dbReference type="Pfam" id="PF13416">
    <property type="entry name" value="SBP_bac_8"/>
    <property type="match status" value="1"/>
</dbReference>